<evidence type="ECO:0000313" key="7">
    <source>
        <dbReference type="Proteomes" id="UP000051952"/>
    </source>
</evidence>
<comment type="similarity">
    <text evidence="1">Belongs to the dymeclin family.</text>
</comment>
<dbReference type="VEuPathDB" id="TriTrypDB:BSAL_31915"/>
<dbReference type="EMBL" id="CYKH01001919">
    <property type="protein sequence ID" value="CUG91408.1"/>
    <property type="molecule type" value="Genomic_DNA"/>
</dbReference>
<dbReference type="AlphaFoldDB" id="A0A0S4JPV7"/>
<dbReference type="InterPro" id="IPR019142">
    <property type="entry name" value="Dymeclin"/>
</dbReference>
<evidence type="ECO:0000256" key="2">
    <source>
        <dbReference type="ARBA" id="ARBA00015736"/>
    </source>
</evidence>
<evidence type="ECO:0000256" key="3">
    <source>
        <dbReference type="ARBA" id="ARBA00022707"/>
    </source>
</evidence>
<evidence type="ECO:0000256" key="4">
    <source>
        <dbReference type="ARBA" id="ARBA00023288"/>
    </source>
</evidence>
<dbReference type="OMA" id="IKNCEAD"/>
<feature type="region of interest" description="Disordered" evidence="5">
    <location>
        <begin position="430"/>
        <end position="466"/>
    </location>
</feature>
<dbReference type="OrthoDB" id="10253409at2759"/>
<organism evidence="6 7">
    <name type="scientific">Bodo saltans</name>
    <name type="common">Flagellated protozoan</name>
    <dbReference type="NCBI Taxonomy" id="75058"/>
    <lineage>
        <taxon>Eukaryota</taxon>
        <taxon>Discoba</taxon>
        <taxon>Euglenozoa</taxon>
        <taxon>Kinetoplastea</taxon>
        <taxon>Metakinetoplastina</taxon>
        <taxon>Eubodonida</taxon>
        <taxon>Bodonidae</taxon>
        <taxon>Bodo</taxon>
    </lineage>
</organism>
<dbReference type="PANTHER" id="PTHR12895">
    <property type="entry name" value="DYMECLIN"/>
    <property type="match status" value="1"/>
</dbReference>
<dbReference type="Pfam" id="PF09742">
    <property type="entry name" value="Dymeclin"/>
    <property type="match status" value="1"/>
</dbReference>
<keyword evidence="3" id="KW-0519">Myristate</keyword>
<feature type="compositionally biased region" description="Low complexity" evidence="5">
    <location>
        <begin position="438"/>
        <end position="457"/>
    </location>
</feature>
<name>A0A0S4JPV7_BODSA</name>
<protein>
    <recommendedName>
        <fullName evidence="2">Dymeclin</fullName>
    </recommendedName>
</protein>
<dbReference type="PANTHER" id="PTHR12895:SF9">
    <property type="entry name" value="DYMECLIN"/>
    <property type="match status" value="1"/>
</dbReference>
<proteinExistence type="inferred from homology"/>
<dbReference type="GO" id="GO:0005794">
    <property type="term" value="C:Golgi apparatus"/>
    <property type="evidence" value="ECO:0007669"/>
    <property type="project" value="TreeGrafter"/>
</dbReference>
<keyword evidence="7" id="KW-1185">Reference proteome</keyword>
<evidence type="ECO:0000256" key="5">
    <source>
        <dbReference type="SAM" id="MobiDB-lite"/>
    </source>
</evidence>
<accession>A0A0S4JPV7</accession>
<evidence type="ECO:0000256" key="1">
    <source>
        <dbReference type="ARBA" id="ARBA00010603"/>
    </source>
</evidence>
<evidence type="ECO:0000313" key="6">
    <source>
        <dbReference type="EMBL" id="CUG91408.1"/>
    </source>
</evidence>
<dbReference type="Proteomes" id="UP000051952">
    <property type="component" value="Unassembled WGS sequence"/>
</dbReference>
<sequence length="800" mass="87200">MSSSSSTSSSPLPKDVAAFLQRLARTSVTTATTIPAGAGATEPSHLWITDGLLQHCEFIVGALEDPQYDEARMEVLQELLDLNAETRRVELLLHMASVGLDQAICGSVAARSHSGAASSTAASVGTGAGDINRPSNLIPATGNLLRPLLRLVHIVLKYIIAAARGDTILLTKQIDRWTNVVDDPSTAAAKRTSGASASPSSGSTIQSVGKATRLCHALLEFTIRVPLDSASLLVHYEATLLMLAMTTTQLHHPPAFDEQRMDMFLETMLASDILLSFIATLMQRVVAWGIGLLPEGNAYVYRHGYQPTYRNLYNLFGSVRAQHCISVTEWLGRNTSQLLALFVMHQRGNGVNHASDALRQLSHGEFVDFELLLRAIERKVVTCPSLGSLLYVLLVDHPTFLHATLTTWPHVLCDVVTALLQLASTTTPIDPTHHHHSTSVGSSSDQTSSSTSRAAAALPPPSVDGQPQVSSFQHAYVQYLVASILCVLSKDRTYHEVTFSSTTQATFVQDRYIKSISVGGLTLAICAKAVARALSESSEPLAQLYLSTIENASPFAKQLHPYASGRIMALLTTITKRLVKIELSLRSSSSSSPNADVRYRLLSDRQMLLSPMQYLTESIAAMIEGQHRANHTLTYELLYHRSHVFLDDLIGATNVATQHVRPDDDDDEIAGRLHQLQDILAPLRSIIANYEAEMASVAVNHSPEDILALIDRVANSTGAFIANATAFEDEGVASPEGRHEHQGRELLYLYQESKESHTFFVPFVWATMISEVPLPGAVRWTSNESLCGGYLSLFYPDHQA</sequence>
<gene>
    <name evidence="6" type="ORF">BSAL_31915</name>
</gene>
<keyword evidence="4" id="KW-0449">Lipoprotein</keyword>
<dbReference type="GO" id="GO:0007030">
    <property type="term" value="P:Golgi organization"/>
    <property type="evidence" value="ECO:0007669"/>
    <property type="project" value="TreeGrafter"/>
</dbReference>
<reference evidence="7" key="1">
    <citation type="submission" date="2015-09" db="EMBL/GenBank/DDBJ databases">
        <authorList>
            <consortium name="Pathogen Informatics"/>
        </authorList>
    </citation>
    <scope>NUCLEOTIDE SEQUENCE [LARGE SCALE GENOMIC DNA]</scope>
    <source>
        <strain evidence="7">Lake Konstanz</strain>
    </source>
</reference>